<keyword evidence="5" id="KW-0418">Kinase</keyword>
<reference evidence="10" key="2">
    <citation type="submission" date="2020-08" db="EMBL/GenBank/DDBJ databases">
        <authorList>
            <person name="Chen M."/>
            <person name="Teng W."/>
            <person name="Zhao L."/>
            <person name="Hu C."/>
            <person name="Zhou Y."/>
            <person name="Han B."/>
            <person name="Song L."/>
            <person name="Shu W."/>
        </authorList>
    </citation>
    <scope>NUCLEOTIDE SEQUENCE</scope>
    <source>
        <strain evidence="10">FACHB-1375</strain>
    </source>
</reference>
<evidence type="ECO:0000313" key="10">
    <source>
        <dbReference type="EMBL" id="MBD2183494.1"/>
    </source>
</evidence>
<dbReference type="Gene3D" id="3.30.565.10">
    <property type="entry name" value="Histidine kinase-like ATPase, C-terminal domain"/>
    <property type="match status" value="1"/>
</dbReference>
<comment type="catalytic activity">
    <reaction evidence="1">
        <text>ATP + protein L-histidine = ADP + protein N-phospho-L-histidine.</text>
        <dbReference type="EC" id="2.7.13.3"/>
    </reaction>
</comment>
<organism evidence="10 11">
    <name type="scientific">Aerosakkonema funiforme FACHB-1375</name>
    <dbReference type="NCBI Taxonomy" id="2949571"/>
    <lineage>
        <taxon>Bacteria</taxon>
        <taxon>Bacillati</taxon>
        <taxon>Cyanobacteriota</taxon>
        <taxon>Cyanophyceae</taxon>
        <taxon>Oscillatoriophycideae</taxon>
        <taxon>Aerosakkonematales</taxon>
        <taxon>Aerosakkonemataceae</taxon>
        <taxon>Aerosakkonema</taxon>
    </lineage>
</organism>
<dbReference type="InterPro" id="IPR036890">
    <property type="entry name" value="HATPase_C_sf"/>
</dbReference>
<gene>
    <name evidence="10" type="ORF">H6G03_20935</name>
</gene>
<dbReference type="InterPro" id="IPR003018">
    <property type="entry name" value="GAF"/>
</dbReference>
<dbReference type="InterPro" id="IPR005467">
    <property type="entry name" value="His_kinase_dom"/>
</dbReference>
<reference evidence="10" key="1">
    <citation type="journal article" date="2015" name="ISME J.">
        <title>Draft Genome Sequence of Streptomyces incarnatus NRRL8089, which Produces the Nucleoside Antibiotic Sinefungin.</title>
        <authorList>
            <person name="Oshima K."/>
            <person name="Hattori M."/>
            <person name="Shimizu H."/>
            <person name="Fukuda K."/>
            <person name="Nemoto M."/>
            <person name="Inagaki K."/>
            <person name="Tamura T."/>
        </authorList>
    </citation>
    <scope>NUCLEOTIDE SEQUENCE</scope>
    <source>
        <strain evidence="10">FACHB-1375</strain>
    </source>
</reference>
<dbReference type="EMBL" id="JACJPW010000056">
    <property type="protein sequence ID" value="MBD2183494.1"/>
    <property type="molecule type" value="Genomic_DNA"/>
</dbReference>
<name>A0A926VJ67_9CYAN</name>
<dbReference type="SUPFAM" id="SSF55874">
    <property type="entry name" value="ATPase domain of HSP90 chaperone/DNA topoisomerase II/histidine kinase"/>
    <property type="match status" value="1"/>
</dbReference>
<dbReference type="SUPFAM" id="SSF52172">
    <property type="entry name" value="CheY-like"/>
    <property type="match status" value="1"/>
</dbReference>
<accession>A0A926VJ67</accession>
<dbReference type="Gene3D" id="3.30.450.40">
    <property type="match status" value="1"/>
</dbReference>
<dbReference type="SUPFAM" id="SSF47384">
    <property type="entry name" value="Homodimeric domain of signal transducing histidine kinase"/>
    <property type="match status" value="1"/>
</dbReference>
<dbReference type="InterPro" id="IPR003661">
    <property type="entry name" value="HisK_dim/P_dom"/>
</dbReference>
<dbReference type="SUPFAM" id="SSF55781">
    <property type="entry name" value="GAF domain-like"/>
    <property type="match status" value="1"/>
</dbReference>
<dbReference type="InterPro" id="IPR004358">
    <property type="entry name" value="Sig_transdc_His_kin-like_C"/>
</dbReference>
<evidence type="ECO:0000313" key="11">
    <source>
        <dbReference type="Proteomes" id="UP000641646"/>
    </source>
</evidence>
<proteinExistence type="predicted"/>
<evidence type="ECO:0000256" key="2">
    <source>
        <dbReference type="ARBA" id="ARBA00012438"/>
    </source>
</evidence>
<dbReference type="SMART" id="SM00448">
    <property type="entry name" value="REC"/>
    <property type="match status" value="1"/>
</dbReference>
<dbReference type="SMART" id="SM00387">
    <property type="entry name" value="HATPase_c"/>
    <property type="match status" value="1"/>
</dbReference>
<dbReference type="AlphaFoldDB" id="A0A926VJ67"/>
<evidence type="ECO:0000256" key="3">
    <source>
        <dbReference type="ARBA" id="ARBA00022553"/>
    </source>
</evidence>
<dbReference type="Pfam" id="PF01590">
    <property type="entry name" value="GAF"/>
    <property type="match status" value="1"/>
</dbReference>
<dbReference type="PRINTS" id="PR00344">
    <property type="entry name" value="BCTRLSENSOR"/>
</dbReference>
<evidence type="ECO:0000256" key="1">
    <source>
        <dbReference type="ARBA" id="ARBA00000085"/>
    </source>
</evidence>
<keyword evidence="3 7" id="KW-0597">Phosphoprotein</keyword>
<keyword evidence="4" id="KW-0808">Transferase</keyword>
<dbReference type="InterPro" id="IPR029016">
    <property type="entry name" value="GAF-like_dom_sf"/>
</dbReference>
<evidence type="ECO:0000256" key="7">
    <source>
        <dbReference type="PROSITE-ProRule" id="PRU00169"/>
    </source>
</evidence>
<dbReference type="SMART" id="SM00388">
    <property type="entry name" value="HisKA"/>
    <property type="match status" value="1"/>
</dbReference>
<dbReference type="InterPro" id="IPR001789">
    <property type="entry name" value="Sig_transdc_resp-reg_receiver"/>
</dbReference>
<dbReference type="PANTHER" id="PTHR43547">
    <property type="entry name" value="TWO-COMPONENT HISTIDINE KINASE"/>
    <property type="match status" value="1"/>
</dbReference>
<feature type="domain" description="Histidine kinase" evidence="8">
    <location>
        <begin position="350"/>
        <end position="584"/>
    </location>
</feature>
<feature type="modified residue" description="4-aspartylphosphate" evidence="7">
    <location>
        <position position="62"/>
    </location>
</feature>
<dbReference type="InterPro" id="IPR036097">
    <property type="entry name" value="HisK_dim/P_sf"/>
</dbReference>
<evidence type="ECO:0000256" key="5">
    <source>
        <dbReference type="ARBA" id="ARBA00022777"/>
    </source>
</evidence>
<protein>
    <recommendedName>
        <fullName evidence="2">histidine kinase</fullName>
        <ecNumber evidence="2">2.7.13.3</ecNumber>
    </recommendedName>
</protein>
<dbReference type="Pfam" id="PF02518">
    <property type="entry name" value="HATPase_c"/>
    <property type="match status" value="1"/>
</dbReference>
<dbReference type="Gene3D" id="3.40.50.2300">
    <property type="match status" value="1"/>
</dbReference>
<dbReference type="EC" id="2.7.13.3" evidence="2"/>
<evidence type="ECO:0000256" key="4">
    <source>
        <dbReference type="ARBA" id="ARBA00022679"/>
    </source>
</evidence>
<evidence type="ECO:0000259" key="8">
    <source>
        <dbReference type="PROSITE" id="PS50109"/>
    </source>
</evidence>
<dbReference type="RefSeq" id="WP_190467919.1">
    <property type="nucleotide sequence ID" value="NZ_JACJPW010000056.1"/>
</dbReference>
<dbReference type="Pfam" id="PF00072">
    <property type="entry name" value="Response_reg"/>
    <property type="match status" value="1"/>
</dbReference>
<dbReference type="PROSITE" id="PS50109">
    <property type="entry name" value="HIS_KIN"/>
    <property type="match status" value="1"/>
</dbReference>
<dbReference type="InterPro" id="IPR011006">
    <property type="entry name" value="CheY-like_superfamily"/>
</dbReference>
<dbReference type="PROSITE" id="PS50110">
    <property type="entry name" value="RESPONSE_REGULATORY"/>
    <property type="match status" value="1"/>
</dbReference>
<keyword evidence="6" id="KW-0902">Two-component regulatory system</keyword>
<dbReference type="CDD" id="cd00082">
    <property type="entry name" value="HisKA"/>
    <property type="match status" value="1"/>
</dbReference>
<dbReference type="PANTHER" id="PTHR43547:SF2">
    <property type="entry name" value="HYBRID SIGNAL TRANSDUCTION HISTIDINE KINASE C"/>
    <property type="match status" value="1"/>
</dbReference>
<dbReference type="SMART" id="SM00065">
    <property type="entry name" value="GAF"/>
    <property type="match status" value="1"/>
</dbReference>
<comment type="caution">
    <text evidence="10">The sequence shown here is derived from an EMBL/GenBank/DDBJ whole genome shotgun (WGS) entry which is preliminary data.</text>
</comment>
<dbReference type="Pfam" id="PF00512">
    <property type="entry name" value="HisKA"/>
    <property type="match status" value="1"/>
</dbReference>
<evidence type="ECO:0000259" key="9">
    <source>
        <dbReference type="PROSITE" id="PS50110"/>
    </source>
</evidence>
<feature type="domain" description="Response regulatory" evidence="9">
    <location>
        <begin position="13"/>
        <end position="130"/>
    </location>
</feature>
<dbReference type="Proteomes" id="UP000641646">
    <property type="component" value="Unassembled WGS sequence"/>
</dbReference>
<dbReference type="InterPro" id="IPR003594">
    <property type="entry name" value="HATPase_dom"/>
</dbReference>
<sequence length="593" mass="67788">MINFSQNTDEPANILLVDDRPQNLLALEESLSGLNANSIKASSGNEALKQLLWQDFAAILLDVQMPEMDGFETAKLIRERERTRHVPIIFLTAVYHSDDFVFKGYSLGAVDYLVKPISPKILRAKLVGFIKLFEARKRLEFQTAQLEISSHKWYQLSNSLEKELQKRNAELQQTLKFELTLKHITDKVRDSLDEAQIIQTAVQELAIGLDALCCNAAIYDRKKQTSTITYEYSVALPSYRGKVVEIQKFPEIYHQLQQKQSFQFCSLFPNPNRGRVAILCCPIYNGDAIGDLWVIDRQERALNPLEVRLVEQVASQCAIAIRQARLYQASQRQVEELEKLNRLKDDFLSTISHELRTPISSMQIAIQMLEIESVLSEKCQDCLAHTPSKAATYLKIIRQECERENKLISDILLLQHLEAGTHSLMPTEIGLQDWLLQVIEPFEMRVQQQRQVLNIEIARDLPKLAIDIFSWERLLTELLTNAHKYTPPGERITFSAQICEKSEEQDKVELEIKVINSGVEIAIDQQSRIFDKFYRIPNNDPWKYDGTGLGLALVKRLAEYLGGKIGVTSIANNTCFTLTLPVKQIIAKNPEFL</sequence>
<keyword evidence="11" id="KW-1185">Reference proteome</keyword>
<dbReference type="Gene3D" id="1.10.287.130">
    <property type="match status" value="1"/>
</dbReference>
<evidence type="ECO:0000256" key="6">
    <source>
        <dbReference type="ARBA" id="ARBA00023012"/>
    </source>
</evidence>
<dbReference type="GO" id="GO:0000155">
    <property type="term" value="F:phosphorelay sensor kinase activity"/>
    <property type="evidence" value="ECO:0007669"/>
    <property type="project" value="InterPro"/>
</dbReference>